<dbReference type="RefSeq" id="WP_033141858.1">
    <property type="nucleotide sequence ID" value="NZ_AP031413.1"/>
</dbReference>
<sequence>MKREEQLDILKMDLQLMTDIQDEYLRKLLELSEGEIRREGIKLDDSVESGMVQVHYAAWLFRKRAANVNETGMPRFLRYELNKRLMSQVMGGKKNDI</sequence>
<keyword evidence="2" id="KW-1185">Reference proteome</keyword>
<organism evidence="1 2">
    <name type="scientific">Blautia parvula</name>
    <dbReference type="NCBI Taxonomy" id="2877527"/>
    <lineage>
        <taxon>Bacteria</taxon>
        <taxon>Bacillati</taxon>
        <taxon>Bacillota</taxon>
        <taxon>Clostridia</taxon>
        <taxon>Lachnospirales</taxon>
        <taxon>Lachnospiraceae</taxon>
        <taxon>Blautia</taxon>
    </lineage>
</organism>
<name>A0ABQ0C2M3_9FIRM</name>
<comment type="caution">
    <text evidence="1">The sequence shown here is derived from an EMBL/GenBank/DDBJ whole genome shotgun (WGS) entry which is preliminary data.</text>
</comment>
<gene>
    <name evidence="1" type="ORF">K340107D12_58540</name>
</gene>
<dbReference type="Proteomes" id="UP001600941">
    <property type="component" value="Unassembled WGS sequence"/>
</dbReference>
<dbReference type="EMBL" id="BAABZQ010000001">
    <property type="protein sequence ID" value="GAA6503038.1"/>
    <property type="molecule type" value="Genomic_DNA"/>
</dbReference>
<evidence type="ECO:0000313" key="2">
    <source>
        <dbReference type="Proteomes" id="UP001600941"/>
    </source>
</evidence>
<evidence type="ECO:0008006" key="3">
    <source>
        <dbReference type="Google" id="ProtNLM"/>
    </source>
</evidence>
<reference evidence="1 2" key="1">
    <citation type="submission" date="2024-04" db="EMBL/GenBank/DDBJ databases">
        <title>Defined microbial consortia suppress multidrug-resistant proinflammatory Enterobacteriaceae via ecological control.</title>
        <authorList>
            <person name="Furuichi M."/>
            <person name="Kawaguchi T."/>
            <person name="Pust M."/>
            <person name="Yasuma K."/>
            <person name="Plichta D."/>
            <person name="Hasegawa N."/>
            <person name="Ohya T."/>
            <person name="Bhattarai S."/>
            <person name="Sasajima S."/>
            <person name="Aoto Y."/>
            <person name="Tuganbaev T."/>
            <person name="Yaginuma M."/>
            <person name="Ueda M."/>
            <person name="Okahashi N."/>
            <person name="Amafuji K."/>
            <person name="Kiridooshi Y."/>
            <person name="Sugita K."/>
            <person name="Strazar M."/>
            <person name="Skelly A."/>
            <person name="Suda W."/>
            <person name="Hattori M."/>
            <person name="Nakamoto N."/>
            <person name="Caballero S."/>
            <person name="Norman J."/>
            <person name="Olle B."/>
            <person name="Tanoue T."/>
            <person name="Arita M."/>
            <person name="Bucci V."/>
            <person name="Atarashi K."/>
            <person name="Xavier R."/>
            <person name="Honda K."/>
        </authorList>
    </citation>
    <scope>NUCLEOTIDE SEQUENCE [LARGE SCALE GENOMIC DNA]</scope>
    <source>
        <strain evidence="2">k34-0107-D12</strain>
    </source>
</reference>
<proteinExistence type="predicted"/>
<accession>A0ABQ0C2M3</accession>
<protein>
    <recommendedName>
        <fullName evidence="3">Phage gp6-like head-tail connector protein</fullName>
    </recommendedName>
</protein>
<evidence type="ECO:0000313" key="1">
    <source>
        <dbReference type="EMBL" id="GAA6503038.1"/>
    </source>
</evidence>